<feature type="compositionally biased region" description="Low complexity" evidence="6">
    <location>
        <begin position="865"/>
        <end position="889"/>
    </location>
</feature>
<feature type="compositionally biased region" description="Acidic residues" evidence="6">
    <location>
        <begin position="1162"/>
        <end position="1171"/>
    </location>
</feature>
<evidence type="ECO:0000313" key="8">
    <source>
        <dbReference type="EMBL" id="KAJ1524136.1"/>
    </source>
</evidence>
<feature type="compositionally biased region" description="Polar residues" evidence="6">
    <location>
        <begin position="953"/>
        <end position="970"/>
    </location>
</feature>
<evidence type="ECO:0000256" key="6">
    <source>
        <dbReference type="SAM" id="MobiDB-lite"/>
    </source>
</evidence>
<keyword evidence="4" id="KW-0597">Phosphoprotein</keyword>
<feature type="compositionally biased region" description="Basic and acidic residues" evidence="6">
    <location>
        <begin position="1086"/>
        <end position="1095"/>
    </location>
</feature>
<keyword evidence="9" id="KW-1185">Reference proteome</keyword>
<feature type="compositionally biased region" description="Low complexity" evidence="6">
    <location>
        <begin position="1481"/>
        <end position="1515"/>
    </location>
</feature>
<keyword evidence="5" id="KW-0221">Differentiation</keyword>
<dbReference type="PROSITE" id="PS01179">
    <property type="entry name" value="PID"/>
    <property type="match status" value="1"/>
</dbReference>
<feature type="compositionally biased region" description="Basic residues" evidence="6">
    <location>
        <begin position="1631"/>
        <end position="1641"/>
    </location>
</feature>
<dbReference type="EMBL" id="JAPTSV010000009">
    <property type="protein sequence ID" value="KAJ1524136.1"/>
    <property type="molecule type" value="Genomic_DNA"/>
</dbReference>
<feature type="compositionally biased region" description="Low complexity" evidence="6">
    <location>
        <begin position="1445"/>
        <end position="1469"/>
    </location>
</feature>
<feature type="compositionally biased region" description="Gly residues" evidence="6">
    <location>
        <begin position="1258"/>
        <end position="1275"/>
    </location>
</feature>
<feature type="compositionally biased region" description="Low complexity" evidence="6">
    <location>
        <begin position="1425"/>
        <end position="1437"/>
    </location>
</feature>
<comment type="subcellular location">
    <subcellularLocation>
        <location evidence="1">Cytoplasm</location>
    </subcellularLocation>
</comment>
<keyword evidence="3" id="KW-0963">Cytoplasm</keyword>
<feature type="compositionally biased region" description="Acidic residues" evidence="6">
    <location>
        <begin position="913"/>
        <end position="931"/>
    </location>
</feature>
<dbReference type="SMART" id="SM00462">
    <property type="entry name" value="PTB"/>
    <property type="match status" value="1"/>
</dbReference>
<evidence type="ECO:0000259" key="7">
    <source>
        <dbReference type="PROSITE" id="PS01179"/>
    </source>
</evidence>
<dbReference type="GO" id="GO:0030154">
    <property type="term" value="P:cell differentiation"/>
    <property type="evidence" value="ECO:0007669"/>
    <property type="project" value="UniProtKB-KW"/>
</dbReference>
<dbReference type="SUPFAM" id="SSF50729">
    <property type="entry name" value="PH domain-like"/>
    <property type="match status" value="1"/>
</dbReference>
<dbReference type="Proteomes" id="UP001075354">
    <property type="component" value="Chromosome 9"/>
</dbReference>
<feature type="region of interest" description="Disordered" evidence="6">
    <location>
        <begin position="904"/>
        <end position="935"/>
    </location>
</feature>
<feature type="compositionally biased region" description="Low complexity" evidence="6">
    <location>
        <begin position="15"/>
        <end position="45"/>
    </location>
</feature>
<feature type="region of interest" description="Disordered" evidence="6">
    <location>
        <begin position="291"/>
        <end position="324"/>
    </location>
</feature>
<name>A0AAV7XGP7_9NEOP</name>
<evidence type="ECO:0000256" key="3">
    <source>
        <dbReference type="ARBA" id="ARBA00022490"/>
    </source>
</evidence>
<feature type="compositionally biased region" description="Basic and acidic residues" evidence="6">
    <location>
        <begin position="578"/>
        <end position="592"/>
    </location>
</feature>
<dbReference type="InterPro" id="IPR011993">
    <property type="entry name" value="PH-like_dom_sf"/>
</dbReference>
<gene>
    <name evidence="8" type="ORF">ONE63_010666</name>
</gene>
<comment type="caution">
    <text evidence="8">The sequence shown here is derived from an EMBL/GenBank/DDBJ whole genome shotgun (WGS) entry which is preliminary data.</text>
</comment>
<evidence type="ECO:0000256" key="2">
    <source>
        <dbReference type="ARBA" id="ARBA00022473"/>
    </source>
</evidence>
<feature type="compositionally biased region" description="Gly residues" evidence="6">
    <location>
        <begin position="1470"/>
        <end position="1480"/>
    </location>
</feature>
<feature type="region of interest" description="Disordered" evidence="6">
    <location>
        <begin position="947"/>
        <end position="1011"/>
    </location>
</feature>
<feature type="compositionally biased region" description="Polar residues" evidence="6">
    <location>
        <begin position="367"/>
        <end position="378"/>
    </location>
</feature>
<evidence type="ECO:0000256" key="5">
    <source>
        <dbReference type="ARBA" id="ARBA00022782"/>
    </source>
</evidence>
<dbReference type="CDD" id="cd01215">
    <property type="entry name" value="PTB_Dab"/>
    <property type="match status" value="1"/>
</dbReference>
<organism evidence="8 9">
    <name type="scientific">Megalurothrips usitatus</name>
    <name type="common">bean blossom thrips</name>
    <dbReference type="NCBI Taxonomy" id="439358"/>
    <lineage>
        <taxon>Eukaryota</taxon>
        <taxon>Metazoa</taxon>
        <taxon>Ecdysozoa</taxon>
        <taxon>Arthropoda</taxon>
        <taxon>Hexapoda</taxon>
        <taxon>Insecta</taxon>
        <taxon>Pterygota</taxon>
        <taxon>Neoptera</taxon>
        <taxon>Paraneoptera</taxon>
        <taxon>Thysanoptera</taxon>
        <taxon>Terebrantia</taxon>
        <taxon>Thripoidea</taxon>
        <taxon>Thripidae</taxon>
        <taxon>Megalurothrips</taxon>
    </lineage>
</organism>
<dbReference type="PANTHER" id="PTHR47695:SF3">
    <property type="entry name" value="PID DOMAIN-CONTAINING PROTEIN"/>
    <property type="match status" value="1"/>
</dbReference>
<sequence>MAAGEDGVYGDHGSETSTETTAATEVEAASTASNAGSNSSGFASSVLPGVREASRKLQLKMNFRTLSSPKRYDKNEPSRFMGEGVSFKAKLIGILEVAEARGDRMCQDALADLKMAIRAAGEHKQRITINIAIDGLRLRDEKTGDCLYHHLVHKISFIAQDMTDPRAFGYIFGSPDTGHRFFGIKTDKAASQVVECIRDLFQVVFALKNREQHIEQQHVKVCGGSTSNLASATSSTPSVTYMEAMAHHLKDCSRVSPLETFRQASLADQFDVFTELDPLDLKNPPKKVLKDLVGEPGSPAPSSAPLFQASFDSGSRDSAGPQTQAGALGDVLSALETAPGSSTSYPSFPDPFSDDPFDKTDPFAEGSFSQTVSFSPNTVIPDPFESGSRNSASPLPSAALGGSGGTGAVHGPLRVSLPPEDGAAAASSCLSPSPPLTGSLSKQRSRFTRKQLSVSLVKIPSPKSSQRRSRLPKQMTVDGSPGVRFPTPPLDEAPPSSQRRSPGGLSRGVITPSPPIVASFPDLDGDAGSRLSGSSAELAEIAPEPPPRPAPNAFSIKPPPLPPKKHTGAIFKPPPRPPHQDDPHSIYDHIENYESSSSPTPHDLADAKSPPIPVPARKPRYGDDGSVPLRPKKQAVLAETEDGYLAPIPFLPPPVKRSSSQSQQRKAGHGHGQGQAASGPGKKSLDITLSQLTKTGFTDLASTLGISPSQLSKMTLQDLTKRLAGLSEPGAQQPAAQGDGFTAGNRHSLSKAEYTALRESVDEDSGFAAEFDDNFCNIGSAAAPSASAVNQESLYDKYAVFRELLLQDEPGGGLSSSELEETNLSTTQGESADSLQEEGPVDMGAPSSVPHSSPITISVVAQPDSPATSVATAMSSASASASASPSPAQALVDRYAALREISLCDESSNKDDDERDEDNNGYAEVENESDKDDSITEVIRDAMQVQDEDQDLLTLSAQHSESTESPTLDTNAVRDAPSIMETTILEEDGCTSEGDASERLADQAMPPLSKNSLLDSSIASLEPVPENLELASVSATLIPGLTNGSGVESGAVAAAPAAGAQPGDQSARPHSLEPNKSPGEAWAKFDSSHFEKPVSDEGASPWSSDGKEFGGKVTGWKDDSDHERRDRDRGRRRRPNRGHGPASASTAGPPSGPPGPGPAAWAEDEESEEGWDDRVSDDLWENGFEEGQGRGRYPEPRRSRRRKVSPWRRGSSRDREASPWESGDSAGPPPPGQEDMKRSWKTRPKNRGSSWEEERMQRGGGPGSTGPGSVGGPGSTRGSWDGDGSEYEDARKRRQSPWGEDRDRDRERRHAWEEDERYRREGWEWYYRGTGTTAATTATTTTAAGGSTSGTGSVAGTATGTTTGTGGPGRAGRPRTTGTETATGTGTRPGTTSSASRATTTATDPRPTAPTPPCRTRGSGGARGPGARRAAATSGSRPARRWSTRRTTAPARPAARRVSGAAATATTGSTGTGSATGTGTGWAAAWTGAPAAATTPSARTKSTTTGSATGSVAASEPAAGRSATPATSSARRPCTRAAPTARATRPTTRPRRPSPSRPSSPPSRTTSRRSGSTSCRRPSRARPASARRAAWTRATPAGRRCPPRCPTCSCPTSPATRPRPDTEGCGTASPSRRRPRRRRGARRDTGTPACR</sequence>
<feature type="compositionally biased region" description="Low complexity" evidence="6">
    <location>
        <begin position="1140"/>
        <end position="1149"/>
    </location>
</feature>
<feature type="compositionally biased region" description="Low complexity" evidence="6">
    <location>
        <begin position="341"/>
        <end position="351"/>
    </location>
</feature>
<evidence type="ECO:0000256" key="4">
    <source>
        <dbReference type="ARBA" id="ARBA00022553"/>
    </source>
</evidence>
<feature type="compositionally biased region" description="Basic and acidic residues" evidence="6">
    <location>
        <begin position="1105"/>
        <end position="1129"/>
    </location>
</feature>
<feature type="region of interest" description="Disordered" evidence="6">
    <location>
        <begin position="338"/>
        <end position="687"/>
    </location>
</feature>
<evidence type="ECO:0000313" key="9">
    <source>
        <dbReference type="Proteomes" id="UP001075354"/>
    </source>
</evidence>
<dbReference type="InterPro" id="IPR006020">
    <property type="entry name" value="PTB/PI_dom"/>
</dbReference>
<dbReference type="PANTHER" id="PTHR47695">
    <property type="entry name" value="PID DOMAIN-CONTAINING PROTEIN"/>
    <property type="match status" value="1"/>
</dbReference>
<protein>
    <recommendedName>
        <fullName evidence="7">PID domain-containing protein</fullName>
    </recommendedName>
</protein>
<feature type="compositionally biased region" description="Basic and acidic residues" evidence="6">
    <location>
        <begin position="1299"/>
        <end position="1323"/>
    </location>
</feature>
<feature type="compositionally biased region" description="Low complexity" evidence="6">
    <location>
        <begin position="1562"/>
        <end position="1600"/>
    </location>
</feature>
<accession>A0AAV7XGP7</accession>
<reference evidence="8" key="1">
    <citation type="submission" date="2022-12" db="EMBL/GenBank/DDBJ databases">
        <title>Chromosome-level genome assembly of the bean flower thrips Megalurothrips usitatus.</title>
        <authorList>
            <person name="Ma L."/>
            <person name="Liu Q."/>
            <person name="Li H."/>
            <person name="Cai W."/>
        </authorList>
    </citation>
    <scope>NUCLEOTIDE SEQUENCE</scope>
    <source>
        <strain evidence="8">Cailab_2022a</strain>
    </source>
</reference>
<feature type="compositionally biased region" description="Low complexity" evidence="6">
    <location>
        <begin position="1374"/>
        <end position="1406"/>
    </location>
</feature>
<feature type="compositionally biased region" description="Low complexity" evidence="6">
    <location>
        <begin position="391"/>
        <end position="400"/>
    </location>
</feature>
<evidence type="ECO:0000256" key="1">
    <source>
        <dbReference type="ARBA" id="ARBA00004496"/>
    </source>
</evidence>
<feature type="region of interest" description="Disordered" evidence="6">
    <location>
        <begin position="811"/>
        <end position="889"/>
    </location>
</feature>
<feature type="compositionally biased region" description="Basic and acidic residues" evidence="6">
    <location>
        <begin position="1187"/>
        <end position="1197"/>
    </location>
</feature>
<feature type="region of interest" description="Disordered" evidence="6">
    <location>
        <begin position="1039"/>
        <end position="1651"/>
    </location>
</feature>
<dbReference type="FunFam" id="2.30.29.30:FF:000262">
    <property type="entry name" value="Disabled, isoform F"/>
    <property type="match status" value="1"/>
</dbReference>
<dbReference type="Gene3D" id="2.30.29.30">
    <property type="entry name" value="Pleckstrin-homology domain (PH domain)/Phosphotyrosine-binding domain (PTB)"/>
    <property type="match status" value="1"/>
</dbReference>
<dbReference type="GO" id="GO:0005737">
    <property type="term" value="C:cytoplasm"/>
    <property type="evidence" value="ECO:0007669"/>
    <property type="project" value="UniProtKB-SubCell"/>
</dbReference>
<feature type="compositionally biased region" description="Low complexity" evidence="6">
    <location>
        <begin position="1044"/>
        <end position="1066"/>
    </location>
</feature>
<proteinExistence type="predicted"/>
<keyword evidence="2" id="KW-0217">Developmental protein</keyword>
<feature type="domain" description="PID" evidence="7">
    <location>
        <begin position="81"/>
        <end position="216"/>
    </location>
</feature>
<feature type="region of interest" description="Disordered" evidence="6">
    <location>
        <begin position="1"/>
        <end position="45"/>
    </location>
</feature>
<feature type="compositionally biased region" description="Low complexity" evidence="6">
    <location>
        <begin position="1526"/>
        <end position="1547"/>
    </location>
</feature>
<feature type="compositionally biased region" description="Low complexity" evidence="6">
    <location>
        <begin position="423"/>
        <end position="441"/>
    </location>
</feature>
<dbReference type="Pfam" id="PF00640">
    <property type="entry name" value="PID"/>
    <property type="match status" value="1"/>
</dbReference>
<feature type="region of interest" description="Disordered" evidence="6">
    <location>
        <begin position="724"/>
        <end position="745"/>
    </location>
</feature>
<feature type="compositionally biased region" description="Low complexity" evidence="6">
    <location>
        <begin position="1324"/>
        <end position="1362"/>
    </location>
</feature>
<dbReference type="InterPro" id="IPR048561">
    <property type="entry name" value="Dab_PTB"/>
</dbReference>